<sequence length="192" mass="21171">MEATNNPRREAILAEAVRVFGRFGYKKTAVQDLADAAGLSKPGLYLHFASKDEIFRAAMEKYLLDALDDVKNLLTQHEVPLDERVLGAMETWFGRHLRTFTPEAFDVIAAGDRLSFKEVEGIKQSLVQLFAETFQQAGFNPSDAANRAQVLFLCGLSWKQPGMTPQAFLSAIRPCVQVCCEGASGANGDEIK</sequence>
<keyword evidence="1" id="KW-0805">Transcription regulation</keyword>
<name>A0A7W6KFK3_9HYPH</name>
<dbReference type="PROSITE" id="PS50977">
    <property type="entry name" value="HTH_TETR_2"/>
    <property type="match status" value="1"/>
</dbReference>
<gene>
    <name evidence="6" type="ORF">GGR30_000045</name>
</gene>
<evidence type="ECO:0000256" key="2">
    <source>
        <dbReference type="ARBA" id="ARBA00023125"/>
    </source>
</evidence>
<dbReference type="InterPro" id="IPR009057">
    <property type="entry name" value="Homeodomain-like_sf"/>
</dbReference>
<evidence type="ECO:0000256" key="1">
    <source>
        <dbReference type="ARBA" id="ARBA00023015"/>
    </source>
</evidence>
<evidence type="ECO:0000256" key="4">
    <source>
        <dbReference type="PROSITE-ProRule" id="PRU00335"/>
    </source>
</evidence>
<dbReference type="SUPFAM" id="SSF46689">
    <property type="entry name" value="Homeodomain-like"/>
    <property type="match status" value="1"/>
</dbReference>
<protein>
    <submittedName>
        <fullName evidence="6">AcrR family transcriptional regulator</fullName>
    </submittedName>
</protein>
<dbReference type="RefSeq" id="WP_183480943.1">
    <property type="nucleotide sequence ID" value="NZ_JACIDZ010000001.1"/>
</dbReference>
<dbReference type="Pfam" id="PF00440">
    <property type="entry name" value="TetR_N"/>
    <property type="match status" value="1"/>
</dbReference>
<feature type="domain" description="HTH tetR-type" evidence="5">
    <location>
        <begin position="6"/>
        <end position="66"/>
    </location>
</feature>
<comment type="caution">
    <text evidence="6">The sequence shown here is derived from an EMBL/GenBank/DDBJ whole genome shotgun (WGS) entry which is preliminary data.</text>
</comment>
<feature type="DNA-binding region" description="H-T-H motif" evidence="4">
    <location>
        <begin position="29"/>
        <end position="48"/>
    </location>
</feature>
<evidence type="ECO:0000313" key="6">
    <source>
        <dbReference type="EMBL" id="MBB4120150.1"/>
    </source>
</evidence>
<dbReference type="GO" id="GO:0003677">
    <property type="term" value="F:DNA binding"/>
    <property type="evidence" value="ECO:0007669"/>
    <property type="project" value="UniProtKB-UniRule"/>
</dbReference>
<organism evidence="6 7">
    <name type="scientific">Martelella radicis</name>
    <dbReference type="NCBI Taxonomy" id="1397476"/>
    <lineage>
        <taxon>Bacteria</taxon>
        <taxon>Pseudomonadati</taxon>
        <taxon>Pseudomonadota</taxon>
        <taxon>Alphaproteobacteria</taxon>
        <taxon>Hyphomicrobiales</taxon>
        <taxon>Aurantimonadaceae</taxon>
        <taxon>Martelella</taxon>
    </lineage>
</organism>
<dbReference type="InterPro" id="IPR001647">
    <property type="entry name" value="HTH_TetR"/>
</dbReference>
<keyword evidence="7" id="KW-1185">Reference proteome</keyword>
<keyword evidence="2 4" id="KW-0238">DNA-binding</keyword>
<dbReference type="EMBL" id="JACIDZ010000001">
    <property type="protein sequence ID" value="MBB4120150.1"/>
    <property type="molecule type" value="Genomic_DNA"/>
</dbReference>
<evidence type="ECO:0000256" key="3">
    <source>
        <dbReference type="ARBA" id="ARBA00023163"/>
    </source>
</evidence>
<dbReference type="AlphaFoldDB" id="A0A7W6KFK3"/>
<keyword evidence="3" id="KW-0804">Transcription</keyword>
<dbReference type="PRINTS" id="PR00455">
    <property type="entry name" value="HTHTETR"/>
</dbReference>
<proteinExistence type="predicted"/>
<dbReference type="Proteomes" id="UP000530571">
    <property type="component" value="Unassembled WGS sequence"/>
</dbReference>
<dbReference type="Gene3D" id="1.10.357.10">
    <property type="entry name" value="Tetracycline Repressor, domain 2"/>
    <property type="match status" value="1"/>
</dbReference>
<dbReference type="PANTHER" id="PTHR47506">
    <property type="entry name" value="TRANSCRIPTIONAL REGULATORY PROTEIN"/>
    <property type="match status" value="1"/>
</dbReference>
<reference evidence="6 7" key="1">
    <citation type="submission" date="2020-08" db="EMBL/GenBank/DDBJ databases">
        <title>Genomic Encyclopedia of Type Strains, Phase IV (KMG-IV): sequencing the most valuable type-strain genomes for metagenomic binning, comparative biology and taxonomic classification.</title>
        <authorList>
            <person name="Goeker M."/>
        </authorList>
    </citation>
    <scope>NUCLEOTIDE SEQUENCE [LARGE SCALE GENOMIC DNA]</scope>
    <source>
        <strain evidence="6 7">DSM 28101</strain>
    </source>
</reference>
<evidence type="ECO:0000259" key="5">
    <source>
        <dbReference type="PROSITE" id="PS50977"/>
    </source>
</evidence>
<dbReference type="PANTHER" id="PTHR47506:SF1">
    <property type="entry name" value="HTH-TYPE TRANSCRIPTIONAL REGULATOR YJDC"/>
    <property type="match status" value="1"/>
</dbReference>
<accession>A0A7W6KFK3</accession>
<evidence type="ECO:0000313" key="7">
    <source>
        <dbReference type="Proteomes" id="UP000530571"/>
    </source>
</evidence>